<dbReference type="InterPro" id="IPR050708">
    <property type="entry name" value="T6SS_VgrG/RHS"/>
</dbReference>
<dbReference type="Pfam" id="PF20148">
    <property type="entry name" value="DUF6531"/>
    <property type="match status" value="1"/>
</dbReference>
<reference evidence="5" key="1">
    <citation type="journal article" date="2019" name="Int. J. Syst. Evol. Microbiol.">
        <title>The Global Catalogue of Microorganisms (GCM) 10K type strain sequencing project: providing services to taxonomists for standard genome sequencing and annotation.</title>
        <authorList>
            <consortium name="The Broad Institute Genomics Platform"/>
            <consortium name="The Broad Institute Genome Sequencing Center for Infectious Disease"/>
            <person name="Wu L."/>
            <person name="Ma J."/>
        </authorList>
    </citation>
    <scope>NUCLEOTIDE SEQUENCE [LARGE SCALE GENOMIC DNA]</scope>
    <source>
        <strain evidence="5">NBRC 111756</strain>
    </source>
</reference>
<dbReference type="InterPro" id="IPR005533">
    <property type="entry name" value="AMOP_dom"/>
</dbReference>
<dbReference type="InterPro" id="IPR011044">
    <property type="entry name" value="Quino_amine_DH_bsu"/>
</dbReference>
<dbReference type="InterPro" id="IPR045351">
    <property type="entry name" value="DUF6531"/>
</dbReference>
<dbReference type="InterPro" id="IPR031325">
    <property type="entry name" value="RHS_repeat"/>
</dbReference>
<dbReference type="Gene3D" id="2.180.10.10">
    <property type="entry name" value="RHS repeat-associated core"/>
    <property type="match status" value="4"/>
</dbReference>
<comment type="caution">
    <text evidence="4">The sequence shown here is derived from an EMBL/GenBank/DDBJ whole genome shotgun (WGS) entry which is preliminary data.</text>
</comment>
<evidence type="ECO:0000256" key="2">
    <source>
        <dbReference type="SAM" id="MobiDB-lite"/>
    </source>
</evidence>
<dbReference type="PANTHER" id="PTHR32305">
    <property type="match status" value="1"/>
</dbReference>
<dbReference type="PRINTS" id="PR00394">
    <property type="entry name" value="RHSPROTEIN"/>
</dbReference>
<protein>
    <submittedName>
        <fullName evidence="4">RHS repeat-associated core domain-containing protein</fullName>
    </submittedName>
</protein>
<dbReference type="SUPFAM" id="SSF50969">
    <property type="entry name" value="YVTN repeat-like/Quinoprotein amine dehydrogenase"/>
    <property type="match status" value="1"/>
</dbReference>
<dbReference type="EMBL" id="JBHSWE010000001">
    <property type="protein sequence ID" value="MFC6671373.1"/>
    <property type="molecule type" value="Genomic_DNA"/>
</dbReference>
<dbReference type="InterPro" id="IPR006530">
    <property type="entry name" value="YD"/>
</dbReference>
<dbReference type="PANTHER" id="PTHR32305:SF15">
    <property type="entry name" value="PROTEIN RHSA-RELATED"/>
    <property type="match status" value="1"/>
</dbReference>
<evidence type="ECO:0000313" key="5">
    <source>
        <dbReference type="Proteomes" id="UP001596422"/>
    </source>
</evidence>
<name>A0ABW2A1N9_9GAMM</name>
<feature type="domain" description="AMOP" evidence="3">
    <location>
        <begin position="1133"/>
        <end position="1252"/>
    </location>
</feature>
<dbReference type="InterPro" id="IPR056823">
    <property type="entry name" value="TEN-like_YD-shell"/>
</dbReference>
<organism evidence="4 5">
    <name type="scientific">Marinobacterium aestuariivivens</name>
    <dbReference type="NCBI Taxonomy" id="1698799"/>
    <lineage>
        <taxon>Bacteria</taxon>
        <taxon>Pseudomonadati</taxon>
        <taxon>Pseudomonadota</taxon>
        <taxon>Gammaproteobacteria</taxon>
        <taxon>Oceanospirillales</taxon>
        <taxon>Oceanospirillaceae</taxon>
        <taxon>Marinobacterium</taxon>
    </lineage>
</organism>
<dbReference type="NCBIfam" id="TIGR03696">
    <property type="entry name" value="Rhs_assc_core"/>
    <property type="match status" value="1"/>
</dbReference>
<dbReference type="InterPro" id="IPR022385">
    <property type="entry name" value="Rhs_assc_core"/>
</dbReference>
<dbReference type="NCBIfam" id="TIGR01643">
    <property type="entry name" value="YD_repeat_2x"/>
    <property type="match status" value="12"/>
</dbReference>
<evidence type="ECO:0000256" key="1">
    <source>
        <dbReference type="ARBA" id="ARBA00022737"/>
    </source>
</evidence>
<feature type="region of interest" description="Disordered" evidence="2">
    <location>
        <begin position="42"/>
        <end position="65"/>
    </location>
</feature>
<dbReference type="RefSeq" id="WP_379909886.1">
    <property type="nucleotide sequence ID" value="NZ_JBHSWE010000001.1"/>
</dbReference>
<evidence type="ECO:0000313" key="4">
    <source>
        <dbReference type="EMBL" id="MFC6671373.1"/>
    </source>
</evidence>
<dbReference type="Pfam" id="PF25023">
    <property type="entry name" value="TEN_YD-shell"/>
    <property type="match status" value="5"/>
</dbReference>
<dbReference type="Pfam" id="PF05593">
    <property type="entry name" value="RHS_repeat"/>
    <property type="match status" value="2"/>
</dbReference>
<keyword evidence="5" id="KW-1185">Reference proteome</keyword>
<dbReference type="SUPFAM" id="SSF69304">
    <property type="entry name" value="Tricorn protease N-terminal domain"/>
    <property type="match status" value="1"/>
</dbReference>
<feature type="compositionally biased region" description="Basic and acidic residues" evidence="2">
    <location>
        <begin position="51"/>
        <end position="61"/>
    </location>
</feature>
<sequence>MKQARLRLFFLLAVCSVLFFGWFGMPKTAYAFHYPWDQGHDVFNPDNPPPPDKDQPTKKDNPACGGDPVNLQTGEFFYLNTYHDVAVSNLGPNLSLNFTYQSRDRYSGPFGNGWHTTLTEVAVLTNDGVDIYVVCRKGTGQRKRFSRNADGGFERPAGLFASVSVETDNSIKLVDKFGNNKTFDTTGRLVSITDSNGNTLSISYDNEGVISKATGAGGRIISFTRGANGRIASVTDPAGRVYKFDYDTNGSLTSVNDPENGITQYSYNTENKLVTITDPRGNAHVTNKYDNQNRVIQQTYADGSVLKINYLSGNNTQVTNERSLVSNYGFNESGNPSNITDPLDRSTVMEWNDDDLLKRMVNARGVERQMNYDSDGNLILLTEATGTPVERTISFEYDAKFSHLTKIIDGDGKATNIVLDSRGNPVTTINPLNDQATMTYDDRGLITSFTDANGNTAAFNYNTSGDLTQLTNAEGDVTTFTYDGAGNLLTVTEGTTSPVERTTTFSYDGLNRVTSVTDGEGGVTTFAYDPNGNLLQTVDPTGVTVTRSYDARNQLSLIVDPATGTTTLAYDATGNLVTVTDALDNTTTYSYDAADQLIATTDARGFTTRFNYDAGGNLLTVTNANNATTTYTYDSIGRRSSRLNPLGETITYAYNTRDNLIQTHDANGQTIDYAYDELGRLVSATTPDNALIYGYDAAGNMTTANDSDSTLNFTYDRANRLVSAETGGTTQPVVTLSYSYDAIGRRNSLTDSEGGSHSYSYDDADRLTELLTPANEILSMNYDAAGRPTGISYPNGVTMTNTYDLAGRVKSIIHATSSSDLVSFDYLYNALGNITQIIGYTDTRSFDYDPIQQLTSAGTNAAPAFYNYDGVGNRTSSHLSNSYSHNAANQLISDNNFTYIYDANGNLLTKTDQTTGKLINYSYDAQNQLIAISFPDGSNVNYRYDALNRRIAKVFNNSSSVFVYDGLNIVFEFSSDQALRAGYSYGTSLDQPLVMNRDGNQYYYHTDHQGSIAALTNNSTTATNTYNYKAFGSYTNTSEIIDNPFTYTGRIQDPESNLYYYRARYYDPSIGRFIQSDPIGIRGGLNTYTYVFNNPLNYVDPFGLYTLSDASTSLRKQGITPEKIEYFGNTWSKTYTDTQVFDEWLKLERANTDWRKELPSCPSSLNMCLDPEKWNKPTTANHLHPGGALEIRSKTTPGGHSSQCVYDTNRELMTSIPAGGTADFKACPRPPFCPSHFFHDVQPFNLADKLERIHDYYDVRPIK</sequence>
<accession>A0ABW2A1N9</accession>
<dbReference type="SMART" id="SM00723">
    <property type="entry name" value="AMOP"/>
    <property type="match status" value="1"/>
</dbReference>
<proteinExistence type="predicted"/>
<gene>
    <name evidence="4" type="ORF">ACFQDL_15810</name>
</gene>
<dbReference type="Proteomes" id="UP001596422">
    <property type="component" value="Unassembled WGS sequence"/>
</dbReference>
<keyword evidence="1" id="KW-0677">Repeat</keyword>
<evidence type="ECO:0000259" key="3">
    <source>
        <dbReference type="SMART" id="SM00723"/>
    </source>
</evidence>